<dbReference type="InterPro" id="IPR011037">
    <property type="entry name" value="Pyrv_Knase-like_insert_dom_sf"/>
</dbReference>
<evidence type="ECO:0000313" key="3">
    <source>
        <dbReference type="Proteomes" id="UP001143309"/>
    </source>
</evidence>
<dbReference type="Proteomes" id="UP001143309">
    <property type="component" value="Unassembled WGS sequence"/>
</dbReference>
<feature type="domain" description="MOSC" evidence="1">
    <location>
        <begin position="102"/>
        <end position="252"/>
    </location>
</feature>
<reference evidence="2" key="2">
    <citation type="submission" date="2023-01" db="EMBL/GenBank/DDBJ databases">
        <authorList>
            <person name="Sun Q."/>
            <person name="Evtushenko L."/>
        </authorList>
    </citation>
    <scope>NUCLEOTIDE SEQUENCE</scope>
    <source>
        <strain evidence="2">VKM B-2748</strain>
    </source>
</reference>
<protein>
    <submittedName>
        <fullName evidence="2">Molybdenum cofactor sulfurase</fullName>
    </submittedName>
</protein>
<dbReference type="RefSeq" id="WP_271202108.1">
    <property type="nucleotide sequence ID" value="NZ_BSFL01000004.1"/>
</dbReference>
<sequence length="252" mass="27262">MSATRIVALRRYPVKGLSPEDLASVDLEAGRPIAGDRAFAVENGPSGFDPARPAKLPKTRFLCLMRNARLAGLRTRYDDGRLTIERGGELAIEADLRSSDGRDQVEAWLSDFMGEERRGPLQVLPAPQGHTFSDTARGVVSLISHGSVAAVADMMGRPVDPLRFRGNIEIDGAEAWAELGWVGRELRIGDVRLKVTDRTVRCAATEVDPTTAERDLPIPRTLMKTLGHADCGVYAEVVAPGRIAVGDPVELA</sequence>
<gene>
    <name evidence="2" type="ORF">GCM10008174_33760</name>
</gene>
<comment type="caution">
    <text evidence="2">The sequence shown here is derived from an EMBL/GenBank/DDBJ whole genome shotgun (WGS) entry which is preliminary data.</text>
</comment>
<dbReference type="Pfam" id="PF03476">
    <property type="entry name" value="MOSC_N"/>
    <property type="match status" value="1"/>
</dbReference>
<dbReference type="Gene3D" id="2.40.33.20">
    <property type="entry name" value="PK beta-barrel domain-like"/>
    <property type="match status" value="1"/>
</dbReference>
<organism evidence="2 3">
    <name type="scientific">Methylopila turkensis</name>
    <dbReference type="NCBI Taxonomy" id="1437816"/>
    <lineage>
        <taxon>Bacteria</taxon>
        <taxon>Pseudomonadati</taxon>
        <taxon>Pseudomonadota</taxon>
        <taxon>Alphaproteobacteria</taxon>
        <taxon>Hyphomicrobiales</taxon>
        <taxon>Methylopilaceae</taxon>
        <taxon>Methylopila</taxon>
    </lineage>
</organism>
<dbReference type="Pfam" id="PF03473">
    <property type="entry name" value="MOSC"/>
    <property type="match status" value="1"/>
</dbReference>
<name>A0A9W6JT71_9HYPH</name>
<dbReference type="GO" id="GO:0030170">
    <property type="term" value="F:pyridoxal phosphate binding"/>
    <property type="evidence" value="ECO:0007669"/>
    <property type="project" value="InterPro"/>
</dbReference>
<evidence type="ECO:0000259" key="1">
    <source>
        <dbReference type="PROSITE" id="PS51340"/>
    </source>
</evidence>
<accession>A0A9W6JT71</accession>
<dbReference type="InterPro" id="IPR052716">
    <property type="entry name" value="MOSC_domain"/>
</dbReference>
<dbReference type="SUPFAM" id="SSF50800">
    <property type="entry name" value="PK beta-barrel domain-like"/>
    <property type="match status" value="1"/>
</dbReference>
<keyword evidence="3" id="KW-1185">Reference proteome</keyword>
<dbReference type="InterPro" id="IPR005302">
    <property type="entry name" value="MoCF_Sase_C"/>
</dbReference>
<dbReference type="AlphaFoldDB" id="A0A9W6JT71"/>
<dbReference type="EMBL" id="BSFL01000004">
    <property type="protein sequence ID" value="GLK81635.1"/>
    <property type="molecule type" value="Genomic_DNA"/>
</dbReference>
<dbReference type="PANTHER" id="PTHR36930:SF1">
    <property type="entry name" value="MOSC DOMAIN-CONTAINING PROTEIN"/>
    <property type="match status" value="1"/>
</dbReference>
<dbReference type="PROSITE" id="PS51340">
    <property type="entry name" value="MOSC"/>
    <property type="match status" value="1"/>
</dbReference>
<dbReference type="GO" id="GO:0030151">
    <property type="term" value="F:molybdenum ion binding"/>
    <property type="evidence" value="ECO:0007669"/>
    <property type="project" value="InterPro"/>
</dbReference>
<dbReference type="PANTHER" id="PTHR36930">
    <property type="entry name" value="METAL-SULFUR CLUSTER BIOSYNTHESIS PROTEINS YUAD-RELATED"/>
    <property type="match status" value="1"/>
</dbReference>
<evidence type="ECO:0000313" key="2">
    <source>
        <dbReference type="EMBL" id="GLK81635.1"/>
    </source>
</evidence>
<dbReference type="GO" id="GO:0003824">
    <property type="term" value="F:catalytic activity"/>
    <property type="evidence" value="ECO:0007669"/>
    <property type="project" value="InterPro"/>
</dbReference>
<dbReference type="InterPro" id="IPR005303">
    <property type="entry name" value="MOCOS_middle"/>
</dbReference>
<reference evidence="2" key="1">
    <citation type="journal article" date="2014" name="Int. J. Syst. Evol. Microbiol.">
        <title>Complete genome sequence of Corynebacterium casei LMG S-19264T (=DSM 44701T), isolated from a smear-ripened cheese.</title>
        <authorList>
            <consortium name="US DOE Joint Genome Institute (JGI-PGF)"/>
            <person name="Walter F."/>
            <person name="Albersmeier A."/>
            <person name="Kalinowski J."/>
            <person name="Ruckert C."/>
        </authorList>
    </citation>
    <scope>NUCLEOTIDE SEQUENCE</scope>
    <source>
        <strain evidence="2">VKM B-2748</strain>
    </source>
</reference>
<proteinExistence type="predicted"/>